<dbReference type="AlphaFoldDB" id="A0A382P1Z6"/>
<reference evidence="1" key="1">
    <citation type="submission" date="2018-05" db="EMBL/GenBank/DDBJ databases">
        <authorList>
            <person name="Lanie J.A."/>
            <person name="Ng W.-L."/>
            <person name="Kazmierczak K.M."/>
            <person name="Andrzejewski T.M."/>
            <person name="Davidsen T.M."/>
            <person name="Wayne K.J."/>
            <person name="Tettelin H."/>
            <person name="Glass J.I."/>
            <person name="Rusch D."/>
            <person name="Podicherti R."/>
            <person name="Tsui H.-C.T."/>
            <person name="Winkler M.E."/>
        </authorList>
    </citation>
    <scope>NUCLEOTIDE SEQUENCE</scope>
</reference>
<protein>
    <submittedName>
        <fullName evidence="1">Uncharacterized protein</fullName>
    </submittedName>
</protein>
<sequence>MQSSQHNNLITSILTGSFDLNVKSLPSAHSLMRMDGIDTAKHAYEFEMLGFALNSKEYLTTPSADMLNRMYPGIKILGSISLDYPVTIEDISATENAANLGTKIVRIHQDLNSTSSDNSTNTKKVIATIKNNDMLLISENLSIDTSSF</sequence>
<feature type="non-terminal residue" evidence="1">
    <location>
        <position position="148"/>
    </location>
</feature>
<proteinExistence type="predicted"/>
<gene>
    <name evidence="1" type="ORF">METZ01_LOCUS320170</name>
</gene>
<dbReference type="Pfam" id="PF19799">
    <property type="entry name" value="DUF6282"/>
    <property type="match status" value="1"/>
</dbReference>
<evidence type="ECO:0000313" key="1">
    <source>
        <dbReference type="EMBL" id="SVC67316.1"/>
    </source>
</evidence>
<name>A0A382P1Z6_9ZZZZ</name>
<dbReference type="EMBL" id="UINC01104285">
    <property type="protein sequence ID" value="SVC67316.1"/>
    <property type="molecule type" value="Genomic_DNA"/>
</dbReference>
<accession>A0A382P1Z6</accession>
<organism evidence="1">
    <name type="scientific">marine metagenome</name>
    <dbReference type="NCBI Taxonomy" id="408172"/>
    <lineage>
        <taxon>unclassified sequences</taxon>
        <taxon>metagenomes</taxon>
        <taxon>ecological metagenomes</taxon>
    </lineage>
</organism>
<dbReference type="InterPro" id="IPR046249">
    <property type="entry name" value="DUF6282"/>
</dbReference>